<evidence type="ECO:0000256" key="1">
    <source>
        <dbReference type="SAM" id="Coils"/>
    </source>
</evidence>
<feature type="transmembrane region" description="Helical" evidence="2">
    <location>
        <begin position="59"/>
        <end position="79"/>
    </location>
</feature>
<keyword evidence="1" id="KW-0175">Coiled coil</keyword>
<keyword evidence="2" id="KW-1133">Transmembrane helix</keyword>
<keyword evidence="2" id="KW-0472">Membrane</keyword>
<keyword evidence="4" id="KW-1185">Reference proteome</keyword>
<protein>
    <submittedName>
        <fullName evidence="3">Uncharacterized protein</fullName>
    </submittedName>
</protein>
<feature type="transmembrane region" description="Helical" evidence="2">
    <location>
        <begin position="21"/>
        <end position="39"/>
    </location>
</feature>
<proteinExistence type="predicted"/>
<sequence length="463" mass="53223">MLKAPLIPQPPPSPPKITYSFSGLLSLSFHHLLLLSFFVTSEKFSSYAELRNDFIDHTILYVMHIIFEILFGLVFMFTMPNAEENGAIQHVMLLFTNYVISSMMSYLFQHYIAIVTFLWWTIVFVLDLRYLKKEFCLQFAKILCAWLSNPETQETELAEKIRIAEDDIEKKKVLLDVMKEEEKKRRLIEIQIEGAAEEMIQKLAEATRKKEETERKLGEIQASLAEENRQKCEARRRLMDLETRLAKAISQKTENEERLVEATTQNRELEGKLAKATTQKIEIESRLFEATTEKMKFEKRLSEATAQMMEMEVSLSQATAEKMKFESRLVEAQNTGWKCKQGLQDSCGRSSPFFGVLTHAWDGIISCLVGQHSENEFVSECASVDNKSYESGEVSTSCDFNDSRKTSICRASTGSEVSEESNTSSLSSALYKPHKANDIRWEAIQAIRARDGMLEMRHFRLLK</sequence>
<evidence type="ECO:0000256" key="2">
    <source>
        <dbReference type="SAM" id="Phobius"/>
    </source>
</evidence>
<accession>A0A2Z6PDW9</accession>
<dbReference type="Proteomes" id="UP000242715">
    <property type="component" value="Unassembled WGS sequence"/>
</dbReference>
<organism evidence="3 4">
    <name type="scientific">Trifolium subterraneum</name>
    <name type="common">Subterranean clover</name>
    <dbReference type="NCBI Taxonomy" id="3900"/>
    <lineage>
        <taxon>Eukaryota</taxon>
        <taxon>Viridiplantae</taxon>
        <taxon>Streptophyta</taxon>
        <taxon>Embryophyta</taxon>
        <taxon>Tracheophyta</taxon>
        <taxon>Spermatophyta</taxon>
        <taxon>Magnoliopsida</taxon>
        <taxon>eudicotyledons</taxon>
        <taxon>Gunneridae</taxon>
        <taxon>Pentapetalae</taxon>
        <taxon>rosids</taxon>
        <taxon>fabids</taxon>
        <taxon>Fabales</taxon>
        <taxon>Fabaceae</taxon>
        <taxon>Papilionoideae</taxon>
        <taxon>50 kb inversion clade</taxon>
        <taxon>NPAAA clade</taxon>
        <taxon>Hologalegina</taxon>
        <taxon>IRL clade</taxon>
        <taxon>Trifolieae</taxon>
        <taxon>Trifolium</taxon>
    </lineage>
</organism>
<feature type="coiled-coil region" evidence="1">
    <location>
        <begin position="161"/>
        <end position="335"/>
    </location>
</feature>
<name>A0A2Z6PDW9_TRISU</name>
<reference evidence="4" key="1">
    <citation type="journal article" date="2017" name="Front. Plant Sci.">
        <title>Climate Clever Clovers: New Paradigm to Reduce the Environmental Footprint of Ruminants by Breeding Low Methanogenic Forages Utilizing Haplotype Variation.</title>
        <authorList>
            <person name="Kaur P."/>
            <person name="Appels R."/>
            <person name="Bayer P.E."/>
            <person name="Keeble-Gagnere G."/>
            <person name="Wang J."/>
            <person name="Hirakawa H."/>
            <person name="Shirasawa K."/>
            <person name="Vercoe P."/>
            <person name="Stefanova K."/>
            <person name="Durmic Z."/>
            <person name="Nichols P."/>
            <person name="Revell C."/>
            <person name="Isobe S.N."/>
            <person name="Edwards D."/>
            <person name="Erskine W."/>
        </authorList>
    </citation>
    <scope>NUCLEOTIDE SEQUENCE [LARGE SCALE GENOMIC DNA]</scope>
    <source>
        <strain evidence="4">cv. Daliak</strain>
    </source>
</reference>
<dbReference type="AlphaFoldDB" id="A0A2Z6PDW9"/>
<gene>
    <name evidence="3" type="ORF">TSUD_114940</name>
</gene>
<evidence type="ECO:0000313" key="4">
    <source>
        <dbReference type="Proteomes" id="UP000242715"/>
    </source>
</evidence>
<dbReference type="EMBL" id="DF974323">
    <property type="protein sequence ID" value="GAU47525.1"/>
    <property type="molecule type" value="Genomic_DNA"/>
</dbReference>
<evidence type="ECO:0000313" key="3">
    <source>
        <dbReference type="EMBL" id="GAU47525.1"/>
    </source>
</evidence>
<keyword evidence="2" id="KW-0812">Transmembrane</keyword>
<feature type="transmembrane region" description="Helical" evidence="2">
    <location>
        <begin position="114"/>
        <end position="131"/>
    </location>
</feature>